<reference evidence="5 6" key="1">
    <citation type="journal article" date="2016" name="Nat. Commun.">
        <title>Thousands of microbial genomes shed light on interconnected biogeochemical processes in an aquifer system.</title>
        <authorList>
            <person name="Anantharaman K."/>
            <person name="Brown C.T."/>
            <person name="Hug L.A."/>
            <person name="Sharon I."/>
            <person name="Castelle C.J."/>
            <person name="Probst A.J."/>
            <person name="Thomas B.C."/>
            <person name="Singh A."/>
            <person name="Wilkins M.J."/>
            <person name="Karaoz U."/>
            <person name="Brodie E.L."/>
            <person name="Williams K.H."/>
            <person name="Hubbard S.S."/>
            <person name="Banfield J.F."/>
        </authorList>
    </citation>
    <scope>NUCLEOTIDE SEQUENCE [LARGE SCALE GENOMIC DNA]</scope>
</reference>
<evidence type="ECO:0000256" key="4">
    <source>
        <dbReference type="ARBA" id="ARBA00035481"/>
    </source>
</evidence>
<protein>
    <recommendedName>
        <fullName evidence="4">50S ribosomal protein L23</fullName>
    </recommendedName>
</protein>
<dbReference type="Pfam" id="PF00276">
    <property type="entry name" value="Ribosomal_L23"/>
    <property type="match status" value="1"/>
</dbReference>
<dbReference type="InterPro" id="IPR013025">
    <property type="entry name" value="Ribosomal_uL23-like"/>
</dbReference>
<name>A0A1F6Y8K4_9BACT</name>
<dbReference type="EMBL" id="MFVV01000035">
    <property type="protein sequence ID" value="OGJ02744.1"/>
    <property type="molecule type" value="Genomic_DNA"/>
</dbReference>
<keyword evidence="2 5" id="KW-0689">Ribosomal protein</keyword>
<dbReference type="STRING" id="1801797.A3G06_00660"/>
<keyword evidence="3" id="KW-0687">Ribonucleoprotein</keyword>
<dbReference type="Gene3D" id="3.30.70.330">
    <property type="match status" value="1"/>
</dbReference>
<proteinExistence type="inferred from homology"/>
<evidence type="ECO:0000256" key="2">
    <source>
        <dbReference type="ARBA" id="ARBA00022980"/>
    </source>
</evidence>
<gene>
    <name evidence="5" type="ORF">A3G06_00660</name>
</gene>
<dbReference type="InterPro" id="IPR012678">
    <property type="entry name" value="Ribosomal_uL23/eL15/eS24_sf"/>
</dbReference>
<accession>A0A1F6Y8K4</accession>
<comment type="similarity">
    <text evidence="1">Belongs to the universal ribosomal protein uL23 family.</text>
</comment>
<evidence type="ECO:0000313" key="6">
    <source>
        <dbReference type="Proteomes" id="UP000176192"/>
    </source>
</evidence>
<dbReference type="InterPro" id="IPR012677">
    <property type="entry name" value="Nucleotide-bd_a/b_plait_sf"/>
</dbReference>
<dbReference type="GO" id="GO:0006412">
    <property type="term" value="P:translation"/>
    <property type="evidence" value="ECO:0007669"/>
    <property type="project" value="InterPro"/>
</dbReference>
<evidence type="ECO:0000256" key="1">
    <source>
        <dbReference type="ARBA" id="ARBA00006700"/>
    </source>
</evidence>
<organism evidence="5 6">
    <name type="scientific">Candidatus Nomurabacteria bacterium RIFCSPLOWO2_12_FULL_46_14</name>
    <dbReference type="NCBI Taxonomy" id="1801797"/>
    <lineage>
        <taxon>Bacteria</taxon>
        <taxon>Candidatus Nomuraibacteriota</taxon>
    </lineage>
</organism>
<evidence type="ECO:0000256" key="3">
    <source>
        <dbReference type="ARBA" id="ARBA00023274"/>
    </source>
</evidence>
<dbReference type="GO" id="GO:1990904">
    <property type="term" value="C:ribonucleoprotein complex"/>
    <property type="evidence" value="ECO:0007669"/>
    <property type="project" value="UniProtKB-KW"/>
</dbReference>
<dbReference type="AlphaFoldDB" id="A0A1F6Y8K4"/>
<dbReference type="SUPFAM" id="SSF54189">
    <property type="entry name" value="Ribosomal proteins S24e, L23 and L15e"/>
    <property type="match status" value="1"/>
</dbReference>
<dbReference type="GO" id="GO:0003735">
    <property type="term" value="F:structural constituent of ribosome"/>
    <property type="evidence" value="ECO:0007669"/>
    <property type="project" value="InterPro"/>
</dbReference>
<comment type="caution">
    <text evidence="5">The sequence shown here is derived from an EMBL/GenBank/DDBJ whole genome shotgun (WGS) entry which is preliminary data.</text>
</comment>
<dbReference type="Proteomes" id="UP000176192">
    <property type="component" value="Unassembled WGS sequence"/>
</dbReference>
<dbReference type="GO" id="GO:0005840">
    <property type="term" value="C:ribosome"/>
    <property type="evidence" value="ECO:0007669"/>
    <property type="project" value="UniProtKB-KW"/>
</dbReference>
<evidence type="ECO:0000313" key="5">
    <source>
        <dbReference type="EMBL" id="OGJ02744.1"/>
    </source>
</evidence>
<sequence>MKTIIKNPRITEKASNALAHNVYIFDIGQAAGKIEIKKEIMRIYKVEPVKINILPIPRKSVFLKGRKGTKAGGKKALVYLKKGDKIEFI</sequence>